<evidence type="ECO:0000313" key="3">
    <source>
        <dbReference type="Proteomes" id="UP000016935"/>
    </source>
</evidence>
<feature type="region of interest" description="Disordered" evidence="1">
    <location>
        <begin position="122"/>
        <end position="155"/>
    </location>
</feature>
<feature type="region of interest" description="Disordered" evidence="1">
    <location>
        <begin position="1"/>
        <end position="95"/>
    </location>
</feature>
<sequence>MSRHAQSHQAYPAYPPASPSQQPSQQPSHAAHAADANSTARRDPFYPPRPQHARHASQGLAGGNNAPQGQAAEGHGQGQGQTAWPNTGTDNRFTPICSGARMLAQRPWPLQLGDADCRRRQAEVQETAMHGNSGRRHGGASTSRPATRYARPLPA</sequence>
<gene>
    <name evidence="2" type="ORF">SETTUDRAFT_25130</name>
</gene>
<keyword evidence="3" id="KW-1185">Reference proteome</keyword>
<feature type="compositionally biased region" description="Low complexity" evidence="1">
    <location>
        <begin position="63"/>
        <end position="74"/>
    </location>
</feature>
<dbReference type="Proteomes" id="UP000016935">
    <property type="component" value="Unassembled WGS sequence"/>
</dbReference>
<feature type="compositionally biased region" description="Low complexity" evidence="1">
    <location>
        <begin position="19"/>
        <end position="34"/>
    </location>
</feature>
<organism evidence="2 3">
    <name type="scientific">Exserohilum turcicum (strain 28A)</name>
    <name type="common">Northern leaf blight fungus</name>
    <name type="synonym">Setosphaeria turcica</name>
    <dbReference type="NCBI Taxonomy" id="671987"/>
    <lineage>
        <taxon>Eukaryota</taxon>
        <taxon>Fungi</taxon>
        <taxon>Dikarya</taxon>
        <taxon>Ascomycota</taxon>
        <taxon>Pezizomycotina</taxon>
        <taxon>Dothideomycetes</taxon>
        <taxon>Pleosporomycetidae</taxon>
        <taxon>Pleosporales</taxon>
        <taxon>Pleosporineae</taxon>
        <taxon>Pleosporaceae</taxon>
        <taxon>Exserohilum</taxon>
    </lineage>
</organism>
<accession>R0KTB4</accession>
<reference evidence="2 3" key="2">
    <citation type="journal article" date="2013" name="PLoS Genet.">
        <title>Comparative genome structure, secondary metabolite, and effector coding capacity across Cochliobolus pathogens.</title>
        <authorList>
            <person name="Condon B.J."/>
            <person name="Leng Y."/>
            <person name="Wu D."/>
            <person name="Bushley K.E."/>
            <person name="Ohm R.A."/>
            <person name="Otillar R."/>
            <person name="Martin J."/>
            <person name="Schackwitz W."/>
            <person name="Grimwood J."/>
            <person name="MohdZainudin N."/>
            <person name="Xue C."/>
            <person name="Wang R."/>
            <person name="Manning V.A."/>
            <person name="Dhillon B."/>
            <person name="Tu Z.J."/>
            <person name="Steffenson B.J."/>
            <person name="Salamov A."/>
            <person name="Sun H."/>
            <person name="Lowry S."/>
            <person name="LaButti K."/>
            <person name="Han J."/>
            <person name="Copeland A."/>
            <person name="Lindquist E."/>
            <person name="Barry K."/>
            <person name="Schmutz J."/>
            <person name="Baker S.E."/>
            <person name="Ciuffetti L.M."/>
            <person name="Grigoriev I.V."/>
            <person name="Zhong S."/>
            <person name="Turgeon B.G."/>
        </authorList>
    </citation>
    <scope>NUCLEOTIDE SEQUENCE [LARGE SCALE GENOMIC DNA]</scope>
    <source>
        <strain evidence="3">28A</strain>
    </source>
</reference>
<dbReference type="AlphaFoldDB" id="R0KTB4"/>
<protein>
    <submittedName>
        <fullName evidence="2">Uncharacterized protein</fullName>
    </submittedName>
</protein>
<dbReference type="RefSeq" id="XP_008021237.1">
    <property type="nucleotide sequence ID" value="XM_008023046.1"/>
</dbReference>
<dbReference type="EMBL" id="KB908482">
    <property type="protein sequence ID" value="EOA91032.1"/>
    <property type="molecule type" value="Genomic_DNA"/>
</dbReference>
<evidence type="ECO:0000313" key="2">
    <source>
        <dbReference type="EMBL" id="EOA91032.1"/>
    </source>
</evidence>
<reference evidence="2 3" key="1">
    <citation type="journal article" date="2012" name="PLoS Pathog.">
        <title>Diverse lifestyles and strategies of plant pathogenesis encoded in the genomes of eighteen Dothideomycetes fungi.</title>
        <authorList>
            <person name="Ohm R.A."/>
            <person name="Feau N."/>
            <person name="Henrissat B."/>
            <person name="Schoch C.L."/>
            <person name="Horwitz B.A."/>
            <person name="Barry K.W."/>
            <person name="Condon B.J."/>
            <person name="Copeland A.C."/>
            <person name="Dhillon B."/>
            <person name="Glaser F."/>
            <person name="Hesse C.N."/>
            <person name="Kosti I."/>
            <person name="LaButti K."/>
            <person name="Lindquist E.A."/>
            <person name="Lucas S."/>
            <person name="Salamov A.A."/>
            <person name="Bradshaw R.E."/>
            <person name="Ciuffetti L."/>
            <person name="Hamelin R.C."/>
            <person name="Kema G.H.J."/>
            <person name="Lawrence C."/>
            <person name="Scott J.A."/>
            <person name="Spatafora J.W."/>
            <person name="Turgeon B.G."/>
            <person name="de Wit P.J.G.M."/>
            <person name="Zhong S."/>
            <person name="Goodwin S.B."/>
            <person name="Grigoriev I.V."/>
        </authorList>
    </citation>
    <scope>NUCLEOTIDE SEQUENCE [LARGE SCALE GENOMIC DNA]</scope>
    <source>
        <strain evidence="3">28A</strain>
    </source>
</reference>
<evidence type="ECO:0000256" key="1">
    <source>
        <dbReference type="SAM" id="MobiDB-lite"/>
    </source>
</evidence>
<dbReference type="HOGENOM" id="CLU_1696584_0_0_1"/>
<dbReference type="GeneID" id="19402875"/>
<name>R0KTB4_EXST2</name>
<proteinExistence type="predicted"/>